<organism evidence="2">
    <name type="scientific">Ralstonia solanacearum</name>
    <name type="common">Pseudomonas solanacearum</name>
    <dbReference type="NCBI Taxonomy" id="305"/>
    <lineage>
        <taxon>Bacteria</taxon>
        <taxon>Pseudomonadati</taxon>
        <taxon>Pseudomonadota</taxon>
        <taxon>Betaproteobacteria</taxon>
        <taxon>Burkholderiales</taxon>
        <taxon>Burkholderiaceae</taxon>
        <taxon>Ralstonia</taxon>
        <taxon>Ralstonia solanacearum species complex</taxon>
    </lineage>
</organism>
<dbReference type="EMBL" id="LN899819">
    <property type="protein sequence ID" value="CUV15730.1"/>
    <property type="molecule type" value="Genomic_DNA"/>
</dbReference>
<evidence type="ECO:0000313" key="2">
    <source>
        <dbReference type="EMBL" id="CUV15730.1"/>
    </source>
</evidence>
<evidence type="ECO:0000256" key="1">
    <source>
        <dbReference type="SAM" id="MobiDB-lite"/>
    </source>
</evidence>
<name>A0A0S4U0D2_RALSL</name>
<reference evidence="2" key="1">
    <citation type="submission" date="2015-10" db="EMBL/GenBank/DDBJ databases">
        <authorList>
            <person name="Gilbert D.G."/>
        </authorList>
    </citation>
    <scope>NUCLEOTIDE SEQUENCE</scope>
    <source>
        <strain evidence="2">Phyl III-seqv23</strain>
    </source>
</reference>
<proteinExistence type="predicted"/>
<gene>
    <name evidence="2" type="ORF">RUN39_v1_2120005</name>
</gene>
<dbReference type="AlphaFoldDB" id="A0A0S4U0D2"/>
<sequence length="93" mass="10321">MNRRSISVWYSASSKYAETGSWVSDGTRFSAVLRLDIIPTPKNGESSEQPNHRKIDMGKNAIGGRHGRRAGQRALARPLEERRDCTPGPLISL</sequence>
<accession>A0A0S4U0D2</accession>
<protein>
    <submittedName>
        <fullName evidence="2">Uncharacterized protein</fullName>
    </submittedName>
</protein>
<feature type="region of interest" description="Disordered" evidence="1">
    <location>
        <begin position="40"/>
        <end position="93"/>
    </location>
</feature>